<dbReference type="EMBL" id="BQNB010021651">
    <property type="protein sequence ID" value="GJU08643.1"/>
    <property type="molecule type" value="Genomic_DNA"/>
</dbReference>
<gene>
    <name evidence="1" type="ORF">Tco_1125073</name>
</gene>
<organism evidence="1 2">
    <name type="scientific">Tanacetum coccineum</name>
    <dbReference type="NCBI Taxonomy" id="301880"/>
    <lineage>
        <taxon>Eukaryota</taxon>
        <taxon>Viridiplantae</taxon>
        <taxon>Streptophyta</taxon>
        <taxon>Embryophyta</taxon>
        <taxon>Tracheophyta</taxon>
        <taxon>Spermatophyta</taxon>
        <taxon>Magnoliopsida</taxon>
        <taxon>eudicotyledons</taxon>
        <taxon>Gunneridae</taxon>
        <taxon>Pentapetalae</taxon>
        <taxon>asterids</taxon>
        <taxon>campanulids</taxon>
        <taxon>Asterales</taxon>
        <taxon>Asteraceae</taxon>
        <taxon>Asteroideae</taxon>
        <taxon>Anthemideae</taxon>
        <taxon>Anthemidinae</taxon>
        <taxon>Tanacetum</taxon>
    </lineage>
</organism>
<protein>
    <submittedName>
        <fullName evidence="1">Uncharacterized protein</fullName>
    </submittedName>
</protein>
<dbReference type="Proteomes" id="UP001151760">
    <property type="component" value="Unassembled WGS sequence"/>
</dbReference>
<name>A0ABQ5JAY6_9ASTR</name>
<accession>A0ABQ5JAY6</accession>
<reference evidence="1" key="1">
    <citation type="journal article" date="2022" name="Int. J. Mol. Sci.">
        <title>Draft Genome of Tanacetum Coccineum: Genomic Comparison of Closely Related Tanacetum-Family Plants.</title>
        <authorList>
            <person name="Yamashiro T."/>
            <person name="Shiraishi A."/>
            <person name="Nakayama K."/>
            <person name="Satake H."/>
        </authorList>
    </citation>
    <scope>NUCLEOTIDE SEQUENCE</scope>
</reference>
<reference evidence="1" key="2">
    <citation type="submission" date="2022-01" db="EMBL/GenBank/DDBJ databases">
        <authorList>
            <person name="Yamashiro T."/>
            <person name="Shiraishi A."/>
            <person name="Satake H."/>
            <person name="Nakayama K."/>
        </authorList>
    </citation>
    <scope>NUCLEOTIDE SEQUENCE</scope>
</reference>
<proteinExistence type="predicted"/>
<comment type="caution">
    <text evidence="1">The sequence shown here is derived from an EMBL/GenBank/DDBJ whole genome shotgun (WGS) entry which is preliminary data.</text>
</comment>
<sequence>MRDTLVDICFRSGILAGKEVNIGLGGGRHKPLRPADMLIYSWGRSLDCVWDLTQVFSPLTQTGRLIFTSSCDGRCGTSELEKDAVTLLKRI</sequence>
<keyword evidence="2" id="KW-1185">Reference proteome</keyword>
<evidence type="ECO:0000313" key="2">
    <source>
        <dbReference type="Proteomes" id="UP001151760"/>
    </source>
</evidence>
<evidence type="ECO:0000313" key="1">
    <source>
        <dbReference type="EMBL" id="GJU08643.1"/>
    </source>
</evidence>